<evidence type="ECO:0000313" key="2">
    <source>
        <dbReference type="Proteomes" id="UP000001312"/>
    </source>
</evidence>
<accession>A7F3H6</accession>
<sequence>MIQGARMDGVDRWRTCCKRGMSVYDDVGYGYGDVDYDLYLKRIFNVTVIMFIEKSVILFSS</sequence>
<keyword evidence="2" id="KW-1185">Reference proteome</keyword>
<dbReference type="AlphaFoldDB" id="A7F3H6"/>
<evidence type="ECO:0000313" key="1">
    <source>
        <dbReference type="EMBL" id="EDN97297.1"/>
    </source>
</evidence>
<dbReference type="InParanoid" id="A7F3H6"/>
<name>A7F3H6_SCLS1</name>
<dbReference type="Proteomes" id="UP000001312">
    <property type="component" value="Unassembled WGS sequence"/>
</dbReference>
<reference evidence="2" key="1">
    <citation type="journal article" date="2011" name="PLoS Genet.">
        <title>Genomic analysis of the necrotrophic fungal pathogens Sclerotinia sclerotiorum and Botrytis cinerea.</title>
        <authorList>
            <person name="Amselem J."/>
            <person name="Cuomo C.A."/>
            <person name="van Kan J.A."/>
            <person name="Viaud M."/>
            <person name="Benito E.P."/>
            <person name="Couloux A."/>
            <person name="Coutinho P.M."/>
            <person name="de Vries R.P."/>
            <person name="Dyer P.S."/>
            <person name="Fillinger S."/>
            <person name="Fournier E."/>
            <person name="Gout L."/>
            <person name="Hahn M."/>
            <person name="Kohn L."/>
            <person name="Lapalu N."/>
            <person name="Plummer K.M."/>
            <person name="Pradier J.M."/>
            <person name="Quevillon E."/>
            <person name="Sharon A."/>
            <person name="Simon A."/>
            <person name="ten Have A."/>
            <person name="Tudzynski B."/>
            <person name="Tudzynski P."/>
            <person name="Wincker P."/>
            <person name="Andrew M."/>
            <person name="Anthouard V."/>
            <person name="Beever R.E."/>
            <person name="Beffa R."/>
            <person name="Benoit I."/>
            <person name="Bouzid O."/>
            <person name="Brault B."/>
            <person name="Chen Z."/>
            <person name="Choquer M."/>
            <person name="Collemare J."/>
            <person name="Cotton P."/>
            <person name="Danchin E.G."/>
            <person name="Da Silva C."/>
            <person name="Gautier A."/>
            <person name="Giraud C."/>
            <person name="Giraud T."/>
            <person name="Gonzalez C."/>
            <person name="Grossetete S."/>
            <person name="Guldener U."/>
            <person name="Henrissat B."/>
            <person name="Howlett B.J."/>
            <person name="Kodira C."/>
            <person name="Kretschmer M."/>
            <person name="Lappartient A."/>
            <person name="Leroch M."/>
            <person name="Levis C."/>
            <person name="Mauceli E."/>
            <person name="Neuveglise C."/>
            <person name="Oeser B."/>
            <person name="Pearson M."/>
            <person name="Poulain J."/>
            <person name="Poussereau N."/>
            <person name="Quesneville H."/>
            <person name="Rascle C."/>
            <person name="Schumacher J."/>
            <person name="Segurens B."/>
            <person name="Sexton A."/>
            <person name="Silva E."/>
            <person name="Sirven C."/>
            <person name="Soanes D.M."/>
            <person name="Talbot N.J."/>
            <person name="Templeton M."/>
            <person name="Yandava C."/>
            <person name="Yarden O."/>
            <person name="Zeng Q."/>
            <person name="Rollins J.A."/>
            <person name="Lebrun M.H."/>
            <person name="Dickman M."/>
        </authorList>
    </citation>
    <scope>NUCLEOTIDE SEQUENCE [LARGE SCALE GENOMIC DNA]</scope>
    <source>
        <strain evidence="2">ATCC 18683 / 1980 / Ss-1</strain>
    </source>
</reference>
<organism evidence="1 2">
    <name type="scientific">Sclerotinia sclerotiorum (strain ATCC 18683 / 1980 / Ss-1)</name>
    <name type="common">White mold</name>
    <name type="synonym">Whetzelinia sclerotiorum</name>
    <dbReference type="NCBI Taxonomy" id="665079"/>
    <lineage>
        <taxon>Eukaryota</taxon>
        <taxon>Fungi</taxon>
        <taxon>Dikarya</taxon>
        <taxon>Ascomycota</taxon>
        <taxon>Pezizomycotina</taxon>
        <taxon>Leotiomycetes</taxon>
        <taxon>Helotiales</taxon>
        <taxon>Sclerotiniaceae</taxon>
        <taxon>Sclerotinia</taxon>
    </lineage>
</organism>
<gene>
    <name evidence="1" type="ORF">SS1G_11822</name>
</gene>
<protein>
    <submittedName>
        <fullName evidence="1">Uncharacterized protein</fullName>
    </submittedName>
</protein>
<proteinExistence type="predicted"/>
<dbReference type="KEGG" id="ssl:SS1G_11822"/>
<dbReference type="GeneID" id="5482936"/>
<dbReference type="EMBL" id="CH476640">
    <property type="protein sequence ID" value="EDN97297.1"/>
    <property type="molecule type" value="Genomic_DNA"/>
</dbReference>
<dbReference type="RefSeq" id="XP_001586793.1">
    <property type="nucleotide sequence ID" value="XM_001586743.1"/>
</dbReference>